<dbReference type="Proteomes" id="UP000078446">
    <property type="component" value="Unassembled WGS sequence"/>
</dbReference>
<sequence>MNFNIKSSNNVNIGGKMSEQGADKAGLIQAMAWLIFAVCAGLGVLIFAIKF</sequence>
<comment type="caution">
    <text evidence="2">The sequence shown here is derived from an EMBL/GenBank/DDBJ whole genome shotgun (WGS) entry which is preliminary data.</text>
</comment>
<keyword evidence="1" id="KW-0472">Membrane</keyword>
<feature type="transmembrane region" description="Helical" evidence="1">
    <location>
        <begin position="27"/>
        <end position="49"/>
    </location>
</feature>
<reference evidence="2 3" key="1">
    <citation type="journal article" date="2016" name="Genome Biol. Evol.">
        <title>Comparative Genomic Analyses of the Moraxella catarrhalis Serosensitive and Seroresistant Lineages Demonstrate Their Independent Evolution.</title>
        <authorList>
            <person name="Earl J.P."/>
            <person name="de Vries S.P."/>
            <person name="Ahmed A."/>
            <person name="Powell E."/>
            <person name="Schultz M.P."/>
            <person name="Hermans P.W."/>
            <person name="Hill D.J."/>
            <person name="Zhou Z."/>
            <person name="Constantinidou C.I."/>
            <person name="Hu F.Z."/>
            <person name="Bootsma H.J."/>
            <person name="Ehrlich G.D."/>
        </authorList>
    </citation>
    <scope>NUCLEOTIDE SEQUENCE [LARGE SCALE GENOMIC DNA]</scope>
    <source>
        <strain evidence="2 3">Z7574</strain>
    </source>
</reference>
<evidence type="ECO:0000313" key="2">
    <source>
        <dbReference type="EMBL" id="OAV00229.1"/>
    </source>
</evidence>
<gene>
    <name evidence="2" type="ORF">AO382_1379</name>
</gene>
<organism evidence="2 3">
    <name type="scientific">Moraxella catarrhalis</name>
    <name type="common">Branhamella catarrhalis</name>
    <dbReference type="NCBI Taxonomy" id="480"/>
    <lineage>
        <taxon>Bacteria</taxon>
        <taxon>Pseudomonadati</taxon>
        <taxon>Pseudomonadota</taxon>
        <taxon>Gammaproteobacteria</taxon>
        <taxon>Moraxellales</taxon>
        <taxon>Moraxellaceae</taxon>
        <taxon>Moraxella</taxon>
    </lineage>
</organism>
<evidence type="ECO:0000256" key="1">
    <source>
        <dbReference type="SAM" id="Phobius"/>
    </source>
</evidence>
<accession>A0A7Z0UXW7</accession>
<keyword evidence="1" id="KW-1133">Transmembrane helix</keyword>
<name>A0A7Z0UXW7_MORCA</name>
<protein>
    <submittedName>
        <fullName evidence="2">Uncharacterized protein</fullName>
    </submittedName>
</protein>
<dbReference type="AlphaFoldDB" id="A0A7Z0UXW7"/>
<dbReference type="EMBL" id="LXHE01000014">
    <property type="protein sequence ID" value="OAV00229.1"/>
    <property type="molecule type" value="Genomic_DNA"/>
</dbReference>
<proteinExistence type="predicted"/>
<evidence type="ECO:0000313" key="3">
    <source>
        <dbReference type="Proteomes" id="UP000078446"/>
    </source>
</evidence>
<keyword evidence="1" id="KW-0812">Transmembrane</keyword>